<dbReference type="Proteomes" id="UP000006882">
    <property type="component" value="Chromosome G5"/>
</dbReference>
<dbReference type="AlphaFoldDB" id="A0A251P1K7"/>
<accession>A0A251P1K7</accession>
<reference evidence="2 3" key="1">
    <citation type="journal article" date="2013" name="Nat. Genet.">
        <title>The high-quality draft genome of peach (Prunus persica) identifies unique patterns of genetic diversity, domestication and genome evolution.</title>
        <authorList>
            <consortium name="International Peach Genome Initiative"/>
            <person name="Verde I."/>
            <person name="Abbott A.G."/>
            <person name="Scalabrin S."/>
            <person name="Jung S."/>
            <person name="Shu S."/>
            <person name="Marroni F."/>
            <person name="Zhebentyayeva T."/>
            <person name="Dettori M.T."/>
            <person name="Grimwood J."/>
            <person name="Cattonaro F."/>
            <person name="Zuccolo A."/>
            <person name="Rossini L."/>
            <person name="Jenkins J."/>
            <person name="Vendramin E."/>
            <person name="Meisel L.A."/>
            <person name="Decroocq V."/>
            <person name="Sosinski B."/>
            <person name="Prochnik S."/>
            <person name="Mitros T."/>
            <person name="Policriti A."/>
            <person name="Cipriani G."/>
            <person name="Dondini L."/>
            <person name="Ficklin S."/>
            <person name="Goodstein D.M."/>
            <person name="Xuan P."/>
            <person name="Del Fabbro C."/>
            <person name="Aramini V."/>
            <person name="Copetti D."/>
            <person name="Gonzalez S."/>
            <person name="Horner D.S."/>
            <person name="Falchi R."/>
            <person name="Lucas S."/>
            <person name="Mica E."/>
            <person name="Maldonado J."/>
            <person name="Lazzari B."/>
            <person name="Bielenberg D."/>
            <person name="Pirona R."/>
            <person name="Miculan M."/>
            <person name="Barakat A."/>
            <person name="Testolin R."/>
            <person name="Stella A."/>
            <person name="Tartarini S."/>
            <person name="Tonutti P."/>
            <person name="Arus P."/>
            <person name="Orellana A."/>
            <person name="Wells C."/>
            <person name="Main D."/>
            <person name="Vizzotto G."/>
            <person name="Silva H."/>
            <person name="Salamini F."/>
            <person name="Schmutz J."/>
            <person name="Morgante M."/>
            <person name="Rokhsar D.S."/>
        </authorList>
    </citation>
    <scope>NUCLEOTIDE SEQUENCE [LARGE SCALE GENOMIC DNA]</scope>
    <source>
        <strain evidence="3">cv. Nemared</strain>
    </source>
</reference>
<evidence type="ECO:0000313" key="2">
    <source>
        <dbReference type="EMBL" id="ONI05504.1"/>
    </source>
</evidence>
<evidence type="ECO:0000313" key="3">
    <source>
        <dbReference type="Proteomes" id="UP000006882"/>
    </source>
</evidence>
<protein>
    <submittedName>
        <fullName evidence="2">Uncharacterized protein</fullName>
    </submittedName>
</protein>
<keyword evidence="1" id="KW-0472">Membrane</keyword>
<keyword evidence="1" id="KW-0812">Transmembrane</keyword>
<dbReference type="Gramene" id="ONI05504">
    <property type="protein sequence ID" value="ONI05504"/>
    <property type="gene ID" value="PRUPE_5G010300"/>
</dbReference>
<feature type="transmembrane region" description="Helical" evidence="1">
    <location>
        <begin position="12"/>
        <end position="38"/>
    </location>
</feature>
<proteinExistence type="predicted"/>
<evidence type="ECO:0000256" key="1">
    <source>
        <dbReference type="SAM" id="Phobius"/>
    </source>
</evidence>
<keyword evidence="3" id="KW-1185">Reference proteome</keyword>
<gene>
    <name evidence="2" type="ORF">PRUPE_5G010300</name>
</gene>
<sequence>MAFQNCRLELRLGVLWSLSKVFVVLLVEGIGLCIQFLASSAMSNDILKSAGGFGPPEIVIKRHLTSLALSRRSTKVRVERPLTSLVHILCKDGLPYPHHA</sequence>
<organism evidence="2 3">
    <name type="scientific">Prunus persica</name>
    <name type="common">Peach</name>
    <name type="synonym">Amygdalus persica</name>
    <dbReference type="NCBI Taxonomy" id="3760"/>
    <lineage>
        <taxon>Eukaryota</taxon>
        <taxon>Viridiplantae</taxon>
        <taxon>Streptophyta</taxon>
        <taxon>Embryophyta</taxon>
        <taxon>Tracheophyta</taxon>
        <taxon>Spermatophyta</taxon>
        <taxon>Magnoliopsida</taxon>
        <taxon>eudicotyledons</taxon>
        <taxon>Gunneridae</taxon>
        <taxon>Pentapetalae</taxon>
        <taxon>rosids</taxon>
        <taxon>fabids</taxon>
        <taxon>Rosales</taxon>
        <taxon>Rosaceae</taxon>
        <taxon>Amygdaloideae</taxon>
        <taxon>Amygdaleae</taxon>
        <taxon>Prunus</taxon>
    </lineage>
</organism>
<dbReference type="EMBL" id="CM007655">
    <property type="protein sequence ID" value="ONI05504.1"/>
    <property type="molecule type" value="Genomic_DNA"/>
</dbReference>
<name>A0A251P1K7_PRUPE</name>
<keyword evidence="1" id="KW-1133">Transmembrane helix</keyword>